<reference evidence="3 4" key="1">
    <citation type="journal article" date="2024" name="G3 (Bethesda)">
        <title>Genome assembly of Hibiscus sabdariffa L. provides insights into metabolisms of medicinal natural products.</title>
        <authorList>
            <person name="Kim T."/>
        </authorList>
    </citation>
    <scope>NUCLEOTIDE SEQUENCE [LARGE SCALE GENOMIC DNA]</scope>
    <source>
        <strain evidence="3">TK-2024</strain>
        <tissue evidence="3">Old leaves</tissue>
    </source>
</reference>
<keyword evidence="1" id="KW-0611">Plant defense</keyword>
<evidence type="ECO:0000256" key="1">
    <source>
        <dbReference type="ARBA" id="ARBA00022821"/>
    </source>
</evidence>
<sequence>MARKIRNAKEMLDEIATTKSKFNLLEGRPIKNMIRGERGTYSFVKISNVIGREEDRGNVVKFLMNPTDGEDILVLPIAGIDGIEKNVLAQLVFNDETVERHFELRIWVCVGEDFDGKRLMIKILKSVTGRRCSVHRHE</sequence>
<dbReference type="Pfam" id="PF00931">
    <property type="entry name" value="NB-ARC"/>
    <property type="match status" value="1"/>
</dbReference>
<evidence type="ECO:0000313" key="4">
    <source>
        <dbReference type="Proteomes" id="UP001396334"/>
    </source>
</evidence>
<evidence type="ECO:0000313" key="3">
    <source>
        <dbReference type="EMBL" id="KAK8988044.1"/>
    </source>
</evidence>
<keyword evidence="4" id="KW-1185">Reference proteome</keyword>
<dbReference type="Proteomes" id="UP001396334">
    <property type="component" value="Unassembled WGS sequence"/>
</dbReference>
<dbReference type="Gene3D" id="3.40.50.300">
    <property type="entry name" value="P-loop containing nucleotide triphosphate hydrolases"/>
    <property type="match status" value="1"/>
</dbReference>
<gene>
    <name evidence="3" type="ORF">V6N11_065643</name>
</gene>
<dbReference type="PANTHER" id="PTHR36766">
    <property type="entry name" value="PLANT BROAD-SPECTRUM MILDEW RESISTANCE PROTEIN RPW8"/>
    <property type="match status" value="1"/>
</dbReference>
<dbReference type="InterPro" id="IPR002182">
    <property type="entry name" value="NB-ARC"/>
</dbReference>
<evidence type="ECO:0000259" key="2">
    <source>
        <dbReference type="Pfam" id="PF00931"/>
    </source>
</evidence>
<feature type="domain" description="NB-ARC" evidence="2">
    <location>
        <begin position="54"/>
        <end position="128"/>
    </location>
</feature>
<accession>A0ABR2PHX5</accession>
<comment type="caution">
    <text evidence="3">The sequence shown here is derived from an EMBL/GenBank/DDBJ whole genome shotgun (WGS) entry which is preliminary data.</text>
</comment>
<name>A0ABR2PHX5_9ROSI</name>
<dbReference type="InterPro" id="IPR027417">
    <property type="entry name" value="P-loop_NTPase"/>
</dbReference>
<organism evidence="3 4">
    <name type="scientific">Hibiscus sabdariffa</name>
    <name type="common">roselle</name>
    <dbReference type="NCBI Taxonomy" id="183260"/>
    <lineage>
        <taxon>Eukaryota</taxon>
        <taxon>Viridiplantae</taxon>
        <taxon>Streptophyta</taxon>
        <taxon>Embryophyta</taxon>
        <taxon>Tracheophyta</taxon>
        <taxon>Spermatophyta</taxon>
        <taxon>Magnoliopsida</taxon>
        <taxon>eudicotyledons</taxon>
        <taxon>Gunneridae</taxon>
        <taxon>Pentapetalae</taxon>
        <taxon>rosids</taxon>
        <taxon>malvids</taxon>
        <taxon>Malvales</taxon>
        <taxon>Malvaceae</taxon>
        <taxon>Malvoideae</taxon>
        <taxon>Hibiscus</taxon>
    </lineage>
</organism>
<dbReference type="PANTHER" id="PTHR36766:SF61">
    <property type="entry name" value="NB-ARC DOMAIN DISEASE RESISTANCE PROTEIN"/>
    <property type="match status" value="1"/>
</dbReference>
<dbReference type="SUPFAM" id="SSF52540">
    <property type="entry name" value="P-loop containing nucleoside triphosphate hydrolases"/>
    <property type="match status" value="1"/>
</dbReference>
<dbReference type="EMBL" id="JBBPBN010000059">
    <property type="protein sequence ID" value="KAK8988044.1"/>
    <property type="molecule type" value="Genomic_DNA"/>
</dbReference>
<protein>
    <recommendedName>
        <fullName evidence="2">NB-ARC domain-containing protein</fullName>
    </recommendedName>
</protein>
<proteinExistence type="predicted"/>